<evidence type="ECO:0000256" key="1">
    <source>
        <dbReference type="SAM" id="MobiDB-lite"/>
    </source>
</evidence>
<feature type="region of interest" description="Disordered" evidence="1">
    <location>
        <begin position="102"/>
        <end position="130"/>
    </location>
</feature>
<keyword evidence="3" id="KW-1185">Reference proteome</keyword>
<reference evidence="2 3" key="1">
    <citation type="submission" date="2018-10" db="EMBL/GenBank/DDBJ databases">
        <title>A high-quality apple genome assembly.</title>
        <authorList>
            <person name="Hu J."/>
        </authorList>
    </citation>
    <scope>NUCLEOTIDE SEQUENCE [LARGE SCALE GENOMIC DNA]</scope>
    <source>
        <strain evidence="3">cv. HFTH1</strain>
        <tissue evidence="2">Young leaf</tissue>
    </source>
</reference>
<proteinExistence type="predicted"/>
<dbReference type="AlphaFoldDB" id="A0A498JZ69"/>
<organism evidence="2 3">
    <name type="scientific">Malus domestica</name>
    <name type="common">Apple</name>
    <name type="synonym">Pyrus malus</name>
    <dbReference type="NCBI Taxonomy" id="3750"/>
    <lineage>
        <taxon>Eukaryota</taxon>
        <taxon>Viridiplantae</taxon>
        <taxon>Streptophyta</taxon>
        <taxon>Embryophyta</taxon>
        <taxon>Tracheophyta</taxon>
        <taxon>Spermatophyta</taxon>
        <taxon>Magnoliopsida</taxon>
        <taxon>eudicotyledons</taxon>
        <taxon>Gunneridae</taxon>
        <taxon>Pentapetalae</taxon>
        <taxon>rosids</taxon>
        <taxon>fabids</taxon>
        <taxon>Rosales</taxon>
        <taxon>Rosaceae</taxon>
        <taxon>Amygdaloideae</taxon>
        <taxon>Maleae</taxon>
        <taxon>Malus</taxon>
    </lineage>
</organism>
<gene>
    <name evidence="2" type="ORF">DVH24_037846</name>
</gene>
<accession>A0A498JZ69</accession>
<sequence length="130" mass="15088">MKEKGKGKAKAAVKKITKTIFVIYEELERAFKCKNKENSFKLGLLYFSEVVLIGAKNNVVVNLNYLHLVKEKDRFNNFSWGSIFFEQLHDNLSFAALRRGRGRVEEDGEGDEEEEKEDRGTKERRGLRSK</sequence>
<comment type="caution">
    <text evidence="2">The sequence shown here is derived from an EMBL/GenBank/DDBJ whole genome shotgun (WGS) entry which is preliminary data.</text>
</comment>
<evidence type="ECO:0000313" key="2">
    <source>
        <dbReference type="EMBL" id="RXI00298.1"/>
    </source>
</evidence>
<dbReference type="Proteomes" id="UP000290289">
    <property type="component" value="Chromosome 5"/>
</dbReference>
<evidence type="ECO:0008006" key="4">
    <source>
        <dbReference type="Google" id="ProtNLM"/>
    </source>
</evidence>
<feature type="compositionally biased region" description="Acidic residues" evidence="1">
    <location>
        <begin position="106"/>
        <end position="116"/>
    </location>
</feature>
<evidence type="ECO:0000313" key="3">
    <source>
        <dbReference type="Proteomes" id="UP000290289"/>
    </source>
</evidence>
<name>A0A498JZ69_MALDO</name>
<dbReference type="EMBL" id="RDQH01000331">
    <property type="protein sequence ID" value="RXI00298.1"/>
    <property type="molecule type" value="Genomic_DNA"/>
</dbReference>
<feature type="compositionally biased region" description="Basic and acidic residues" evidence="1">
    <location>
        <begin position="117"/>
        <end position="130"/>
    </location>
</feature>
<protein>
    <recommendedName>
        <fullName evidence="4">DUF1985 domain-containing protein</fullName>
    </recommendedName>
</protein>